<sequence>MLKLPLNVAVQKDNVLLLLYGIGGLLVTVTATGQCLDLVLQIAQRPANLKTLYKSLFRSTSFPQQASIAADTVKQKQKKLYFTRSFCSLLNKPWQTEDTPYIFLAMLHCNARLKTTAPNCAPVKRIYYIFLFCVSCHCQPVFILSGTQTRKYDGFVCGGNQQTDSHFYSH</sequence>
<organism evidence="1 2">
    <name type="scientific">Mugilogobius chulae</name>
    <name type="common">yellowstripe goby</name>
    <dbReference type="NCBI Taxonomy" id="88201"/>
    <lineage>
        <taxon>Eukaryota</taxon>
        <taxon>Metazoa</taxon>
        <taxon>Chordata</taxon>
        <taxon>Craniata</taxon>
        <taxon>Vertebrata</taxon>
        <taxon>Euteleostomi</taxon>
        <taxon>Actinopterygii</taxon>
        <taxon>Neopterygii</taxon>
        <taxon>Teleostei</taxon>
        <taxon>Neoteleostei</taxon>
        <taxon>Acanthomorphata</taxon>
        <taxon>Gobiaria</taxon>
        <taxon>Gobiiformes</taxon>
        <taxon>Gobioidei</taxon>
        <taxon>Gobiidae</taxon>
        <taxon>Gobionellinae</taxon>
        <taxon>Mugilogobius</taxon>
    </lineage>
</organism>
<gene>
    <name evidence="1" type="ORF">WMY93_014470</name>
</gene>
<protein>
    <submittedName>
        <fullName evidence="1">Uncharacterized protein</fullName>
    </submittedName>
</protein>
<dbReference type="AlphaFoldDB" id="A0AAW0NZ37"/>
<dbReference type="Proteomes" id="UP001460270">
    <property type="component" value="Unassembled WGS sequence"/>
</dbReference>
<comment type="caution">
    <text evidence="1">The sequence shown here is derived from an EMBL/GenBank/DDBJ whole genome shotgun (WGS) entry which is preliminary data.</text>
</comment>
<reference evidence="2" key="1">
    <citation type="submission" date="2024-04" db="EMBL/GenBank/DDBJ databases">
        <title>Salinicola lusitanus LLJ914,a marine bacterium isolated from the Okinawa Trough.</title>
        <authorList>
            <person name="Li J."/>
        </authorList>
    </citation>
    <scope>NUCLEOTIDE SEQUENCE [LARGE SCALE GENOMIC DNA]</scope>
</reference>
<keyword evidence="2" id="KW-1185">Reference proteome</keyword>
<accession>A0AAW0NZ37</accession>
<proteinExistence type="predicted"/>
<name>A0AAW0NZ37_9GOBI</name>
<evidence type="ECO:0000313" key="1">
    <source>
        <dbReference type="EMBL" id="KAK7909786.1"/>
    </source>
</evidence>
<dbReference type="EMBL" id="JBBPFD010000010">
    <property type="protein sequence ID" value="KAK7909786.1"/>
    <property type="molecule type" value="Genomic_DNA"/>
</dbReference>
<evidence type="ECO:0000313" key="2">
    <source>
        <dbReference type="Proteomes" id="UP001460270"/>
    </source>
</evidence>